<dbReference type="InterPro" id="IPR005790">
    <property type="entry name" value="DNA_polIII_delta"/>
</dbReference>
<dbReference type="AlphaFoldDB" id="A0A1M6JHZ8"/>
<keyword evidence="12" id="KW-1185">Reference proteome</keyword>
<keyword evidence="4" id="KW-0548">Nucleotidyltransferase</keyword>
<dbReference type="GO" id="GO:0006261">
    <property type="term" value="P:DNA-templated DNA replication"/>
    <property type="evidence" value="ECO:0007669"/>
    <property type="project" value="TreeGrafter"/>
</dbReference>
<evidence type="ECO:0000259" key="9">
    <source>
        <dbReference type="Pfam" id="PF06144"/>
    </source>
</evidence>
<dbReference type="GO" id="GO:0003887">
    <property type="term" value="F:DNA-directed DNA polymerase activity"/>
    <property type="evidence" value="ECO:0007669"/>
    <property type="project" value="UniProtKB-KW"/>
</dbReference>
<dbReference type="Proteomes" id="UP000183952">
    <property type="component" value="Unassembled WGS sequence"/>
</dbReference>
<dbReference type="Pfam" id="PF21694">
    <property type="entry name" value="DNA_pol3_delta_C"/>
    <property type="match status" value="1"/>
</dbReference>
<dbReference type="InterPro" id="IPR010372">
    <property type="entry name" value="DNA_pol3_delta_N"/>
</dbReference>
<reference evidence="11 12" key="1">
    <citation type="submission" date="2016-11" db="EMBL/GenBank/DDBJ databases">
        <authorList>
            <person name="Jaros S."/>
            <person name="Januszkiewicz K."/>
            <person name="Wedrychowicz H."/>
        </authorList>
    </citation>
    <scope>NUCLEOTIDE SEQUENCE [LARGE SCALE GENOMIC DNA]</scope>
    <source>
        <strain evidence="11 12">DSM 3090</strain>
    </source>
</reference>
<evidence type="ECO:0000256" key="1">
    <source>
        <dbReference type="ARBA" id="ARBA00012417"/>
    </source>
</evidence>
<evidence type="ECO:0000259" key="10">
    <source>
        <dbReference type="Pfam" id="PF21694"/>
    </source>
</evidence>
<dbReference type="RefSeq" id="WP_072901308.1">
    <property type="nucleotide sequence ID" value="NZ_FRAD01000003.1"/>
</dbReference>
<keyword evidence="6" id="KW-0239">DNA-directed DNA polymerase</keyword>
<sequence>MLNQKEFYNLFKTKNNKGEDKIGKVFVFCGSDENLIKKNINVIKKEYLQNQIDEFNYIRLDGIKVTEDEILNSCETMPLMSPMKVVEIYRADFLADKDSKEGEGGNSISKYLEKYIGNMPPYTVLLLYYIFKSNREKPSSILKRLEKHGAVVVKVDKLRTADMCIQVKDIFEQNGGIIEKTELTLFCNQVESNFDIIEREVHKLCSYTNGRKITKEDIINLLPSKNESDIFNLTSYVAENNIKKAIDTLNELMFRGEKATMILRMMEKQYDDLLKVKCRIDKGIKKEQIEMDLKMHQFRCQILANQCGAFSEKYLCYMIEKCLQCEKRMKSTSVDSKMELEMLIVEGAVARRSM</sequence>
<dbReference type="STRING" id="1121331.SAMN02745248_00198"/>
<dbReference type="NCBIfam" id="TIGR01128">
    <property type="entry name" value="holA"/>
    <property type="match status" value="1"/>
</dbReference>
<evidence type="ECO:0000256" key="2">
    <source>
        <dbReference type="ARBA" id="ARBA00017703"/>
    </source>
</evidence>
<evidence type="ECO:0000256" key="3">
    <source>
        <dbReference type="ARBA" id="ARBA00022679"/>
    </source>
</evidence>
<evidence type="ECO:0000256" key="6">
    <source>
        <dbReference type="ARBA" id="ARBA00022932"/>
    </source>
</evidence>
<dbReference type="SUPFAM" id="SSF48019">
    <property type="entry name" value="post-AAA+ oligomerization domain-like"/>
    <property type="match status" value="1"/>
</dbReference>
<accession>A0A1M6JHZ8</accession>
<name>A0A1M6JHZ8_9CLOT</name>
<feature type="domain" description="DNA polymerase III delta N-terminal" evidence="9">
    <location>
        <begin position="27"/>
        <end position="152"/>
    </location>
</feature>
<dbReference type="PANTHER" id="PTHR34388:SF1">
    <property type="entry name" value="DNA POLYMERASE III SUBUNIT DELTA"/>
    <property type="match status" value="1"/>
</dbReference>
<dbReference type="InterPro" id="IPR008921">
    <property type="entry name" value="DNA_pol3_clamp-load_cplx_C"/>
</dbReference>
<evidence type="ECO:0000256" key="5">
    <source>
        <dbReference type="ARBA" id="ARBA00022705"/>
    </source>
</evidence>
<keyword evidence="3" id="KW-0808">Transferase</keyword>
<dbReference type="InterPro" id="IPR048466">
    <property type="entry name" value="DNA_pol3_delta-like_C"/>
</dbReference>
<dbReference type="Gene3D" id="1.20.272.10">
    <property type="match status" value="1"/>
</dbReference>
<protein>
    <recommendedName>
        <fullName evidence="2">DNA polymerase III subunit delta</fullName>
        <ecNumber evidence="1">2.7.7.7</ecNumber>
    </recommendedName>
</protein>
<comment type="catalytic activity">
    <reaction evidence="8">
        <text>DNA(n) + a 2'-deoxyribonucleoside 5'-triphosphate = DNA(n+1) + diphosphate</text>
        <dbReference type="Rhea" id="RHEA:22508"/>
        <dbReference type="Rhea" id="RHEA-COMP:17339"/>
        <dbReference type="Rhea" id="RHEA-COMP:17340"/>
        <dbReference type="ChEBI" id="CHEBI:33019"/>
        <dbReference type="ChEBI" id="CHEBI:61560"/>
        <dbReference type="ChEBI" id="CHEBI:173112"/>
        <dbReference type="EC" id="2.7.7.7"/>
    </reaction>
</comment>
<dbReference type="EMBL" id="FRAD01000003">
    <property type="protein sequence ID" value="SHJ46280.1"/>
    <property type="molecule type" value="Genomic_DNA"/>
</dbReference>
<gene>
    <name evidence="11" type="ORF">SAMN02745248_00198</name>
</gene>
<dbReference type="InterPro" id="IPR027417">
    <property type="entry name" value="P-loop_NTPase"/>
</dbReference>
<dbReference type="GO" id="GO:0009360">
    <property type="term" value="C:DNA polymerase III complex"/>
    <property type="evidence" value="ECO:0007669"/>
    <property type="project" value="InterPro"/>
</dbReference>
<dbReference type="PANTHER" id="PTHR34388">
    <property type="entry name" value="DNA POLYMERASE III SUBUNIT DELTA"/>
    <property type="match status" value="1"/>
</dbReference>
<dbReference type="Gene3D" id="3.40.50.300">
    <property type="entry name" value="P-loop containing nucleotide triphosphate hydrolases"/>
    <property type="match status" value="1"/>
</dbReference>
<dbReference type="GO" id="GO:0003677">
    <property type="term" value="F:DNA binding"/>
    <property type="evidence" value="ECO:0007669"/>
    <property type="project" value="InterPro"/>
</dbReference>
<evidence type="ECO:0000313" key="11">
    <source>
        <dbReference type="EMBL" id="SHJ46280.1"/>
    </source>
</evidence>
<evidence type="ECO:0000256" key="4">
    <source>
        <dbReference type="ARBA" id="ARBA00022695"/>
    </source>
</evidence>
<dbReference type="Pfam" id="PF06144">
    <property type="entry name" value="DNA_pol3_delta"/>
    <property type="match status" value="1"/>
</dbReference>
<evidence type="ECO:0000256" key="7">
    <source>
        <dbReference type="ARBA" id="ARBA00034754"/>
    </source>
</evidence>
<proteinExistence type="inferred from homology"/>
<keyword evidence="5" id="KW-0235">DNA replication</keyword>
<evidence type="ECO:0000256" key="8">
    <source>
        <dbReference type="ARBA" id="ARBA00049244"/>
    </source>
</evidence>
<feature type="domain" description="DNA polymerase III delta subunit-like C-terminal" evidence="10">
    <location>
        <begin position="227"/>
        <end position="346"/>
    </location>
</feature>
<evidence type="ECO:0000313" key="12">
    <source>
        <dbReference type="Proteomes" id="UP000183952"/>
    </source>
</evidence>
<dbReference type="EC" id="2.7.7.7" evidence="1"/>
<dbReference type="Gene3D" id="1.10.8.60">
    <property type="match status" value="1"/>
</dbReference>
<dbReference type="SUPFAM" id="SSF52540">
    <property type="entry name" value="P-loop containing nucleoside triphosphate hydrolases"/>
    <property type="match status" value="1"/>
</dbReference>
<organism evidence="11 12">
    <name type="scientific">Hathewaya proteolytica DSM 3090</name>
    <dbReference type="NCBI Taxonomy" id="1121331"/>
    <lineage>
        <taxon>Bacteria</taxon>
        <taxon>Bacillati</taxon>
        <taxon>Bacillota</taxon>
        <taxon>Clostridia</taxon>
        <taxon>Eubacteriales</taxon>
        <taxon>Clostridiaceae</taxon>
        <taxon>Hathewaya</taxon>
    </lineage>
</organism>
<comment type="similarity">
    <text evidence="7">Belongs to the DNA polymerase HolA subunit family.</text>
</comment>